<dbReference type="GO" id="GO:0005952">
    <property type="term" value="C:cAMP-dependent protein kinase complex"/>
    <property type="evidence" value="ECO:0007669"/>
    <property type="project" value="TreeGrafter"/>
</dbReference>
<dbReference type="InterPro" id="IPR000961">
    <property type="entry name" value="AGC-kinase_C"/>
</dbReference>
<evidence type="ECO:0000256" key="3">
    <source>
        <dbReference type="ARBA" id="ARBA00022679"/>
    </source>
</evidence>
<evidence type="ECO:0000256" key="8">
    <source>
        <dbReference type="ARBA" id="ARBA00047454"/>
    </source>
</evidence>
<dbReference type="GO" id="GO:0004691">
    <property type="term" value="F:cAMP-dependent protein kinase activity"/>
    <property type="evidence" value="ECO:0007669"/>
    <property type="project" value="UniProtKB-EC"/>
</dbReference>
<keyword evidence="4 11" id="KW-0547">Nucleotide-binding</keyword>
<protein>
    <submittedName>
        <fullName evidence="15">AGC/PKA protein kinase</fullName>
    </submittedName>
</protein>
<comment type="catalytic activity">
    <reaction evidence="8">
        <text>L-seryl-[protein] + ATP = O-phospho-L-seryl-[protein] + ADP + H(+)</text>
        <dbReference type="Rhea" id="RHEA:17989"/>
        <dbReference type="Rhea" id="RHEA-COMP:9863"/>
        <dbReference type="Rhea" id="RHEA-COMP:11604"/>
        <dbReference type="ChEBI" id="CHEBI:15378"/>
        <dbReference type="ChEBI" id="CHEBI:29999"/>
        <dbReference type="ChEBI" id="CHEBI:30616"/>
        <dbReference type="ChEBI" id="CHEBI:83421"/>
        <dbReference type="ChEBI" id="CHEBI:456216"/>
        <dbReference type="EC" id="2.7.11.11"/>
    </reaction>
</comment>
<dbReference type="Proteomes" id="UP000011064">
    <property type="component" value="Unassembled WGS sequence"/>
</dbReference>
<dbReference type="InParanoid" id="L8FW30"/>
<dbReference type="Gene3D" id="3.30.200.20">
    <property type="entry name" value="Phosphorylase Kinase, domain 1"/>
    <property type="match status" value="1"/>
</dbReference>
<dbReference type="SMART" id="SM00220">
    <property type="entry name" value="S_TKc"/>
    <property type="match status" value="1"/>
</dbReference>
<dbReference type="InterPro" id="IPR017441">
    <property type="entry name" value="Protein_kinase_ATP_BS"/>
</dbReference>
<dbReference type="Pfam" id="PF00069">
    <property type="entry name" value="Pkinase"/>
    <property type="match status" value="1"/>
</dbReference>
<dbReference type="InterPro" id="IPR008271">
    <property type="entry name" value="Ser/Thr_kinase_AS"/>
</dbReference>
<keyword evidence="3" id="KW-0808">Transferase</keyword>
<dbReference type="PANTHER" id="PTHR24353">
    <property type="entry name" value="CYCLIC NUCLEOTIDE-DEPENDENT PROTEIN KINASE"/>
    <property type="match status" value="1"/>
</dbReference>
<dbReference type="GO" id="GO:0005524">
    <property type="term" value="F:ATP binding"/>
    <property type="evidence" value="ECO:0007669"/>
    <property type="project" value="UniProtKB-UniRule"/>
</dbReference>
<evidence type="ECO:0000313" key="16">
    <source>
        <dbReference type="Proteomes" id="UP000011064"/>
    </source>
</evidence>
<evidence type="ECO:0000259" key="13">
    <source>
        <dbReference type="PROSITE" id="PS50011"/>
    </source>
</evidence>
<evidence type="ECO:0000259" key="14">
    <source>
        <dbReference type="PROSITE" id="PS51285"/>
    </source>
</evidence>
<dbReference type="GO" id="GO:0005829">
    <property type="term" value="C:cytosol"/>
    <property type="evidence" value="ECO:0007669"/>
    <property type="project" value="TreeGrafter"/>
</dbReference>
<dbReference type="GO" id="GO:0007010">
    <property type="term" value="P:cytoskeleton organization"/>
    <property type="evidence" value="ECO:0007669"/>
    <property type="project" value="UniProtKB-ARBA"/>
</dbReference>
<feature type="binding site" evidence="11">
    <location>
        <position position="112"/>
    </location>
    <ligand>
        <name>ATP</name>
        <dbReference type="ChEBI" id="CHEBI:30616"/>
    </ligand>
</feature>
<keyword evidence="2" id="KW-0597">Phosphoprotein</keyword>
<name>L8FW30_PSED2</name>
<dbReference type="PROSITE" id="PS50011">
    <property type="entry name" value="PROTEIN_KINASE_DOM"/>
    <property type="match status" value="1"/>
</dbReference>
<keyword evidence="6 11" id="KW-0067">ATP-binding</keyword>
<organism evidence="15 16">
    <name type="scientific">Pseudogymnoascus destructans (strain ATCC MYA-4855 / 20631-21)</name>
    <name type="common">Bat white-nose syndrome fungus</name>
    <name type="synonym">Geomyces destructans</name>
    <dbReference type="NCBI Taxonomy" id="658429"/>
    <lineage>
        <taxon>Eukaryota</taxon>
        <taxon>Fungi</taxon>
        <taxon>Dikarya</taxon>
        <taxon>Ascomycota</taxon>
        <taxon>Pezizomycotina</taxon>
        <taxon>Leotiomycetes</taxon>
        <taxon>Thelebolales</taxon>
        <taxon>Thelebolaceae</taxon>
        <taxon>Pseudogymnoascus</taxon>
    </lineage>
</organism>
<dbReference type="InterPro" id="IPR000719">
    <property type="entry name" value="Prot_kinase_dom"/>
</dbReference>
<feature type="domain" description="Protein kinase" evidence="13">
    <location>
        <begin position="78"/>
        <end position="376"/>
    </location>
</feature>
<evidence type="ECO:0000256" key="7">
    <source>
        <dbReference type="ARBA" id="ARBA00047292"/>
    </source>
</evidence>
<dbReference type="PROSITE" id="PS00108">
    <property type="entry name" value="PROTEIN_KINASE_ST"/>
    <property type="match status" value="1"/>
</dbReference>
<gene>
    <name evidence="15" type="ORF">GMDG_01526</name>
</gene>
<dbReference type="Gene3D" id="1.10.510.10">
    <property type="entry name" value="Transferase(Phosphotransferase) domain 1"/>
    <property type="match status" value="1"/>
</dbReference>
<reference evidence="16" key="1">
    <citation type="submission" date="2010-09" db="EMBL/GenBank/DDBJ databases">
        <title>The genome sequence of Geomyces destructans 20631-21.</title>
        <authorList>
            <consortium name="The Broad Institute Genome Sequencing Platform"/>
            <person name="Cuomo C.A."/>
            <person name="Blehert D.S."/>
            <person name="Lorch J.M."/>
            <person name="Young S.K."/>
            <person name="Zeng Q."/>
            <person name="Gargeya S."/>
            <person name="Fitzgerald M."/>
            <person name="Haas B."/>
            <person name="Abouelleil A."/>
            <person name="Alvarado L."/>
            <person name="Arachchi H.M."/>
            <person name="Berlin A."/>
            <person name="Brown A."/>
            <person name="Chapman S.B."/>
            <person name="Chen Z."/>
            <person name="Dunbar C."/>
            <person name="Freedman E."/>
            <person name="Gearin G."/>
            <person name="Gellesch M."/>
            <person name="Goldberg J."/>
            <person name="Griggs A."/>
            <person name="Gujja S."/>
            <person name="Heiman D."/>
            <person name="Howarth C."/>
            <person name="Larson L."/>
            <person name="Lui A."/>
            <person name="MacDonald P.J.P."/>
            <person name="Montmayeur A."/>
            <person name="Murphy C."/>
            <person name="Neiman D."/>
            <person name="Pearson M."/>
            <person name="Priest M."/>
            <person name="Roberts A."/>
            <person name="Saif S."/>
            <person name="Shea T."/>
            <person name="Shenoy N."/>
            <person name="Sisk P."/>
            <person name="Stolte C."/>
            <person name="Sykes S."/>
            <person name="Wortman J."/>
            <person name="Nusbaum C."/>
            <person name="Birren B."/>
        </authorList>
    </citation>
    <scope>NUCLEOTIDE SEQUENCE [LARGE SCALE GENOMIC DNA]</scope>
    <source>
        <strain evidence="16">ATCC MYA-4855 / 20631-21</strain>
    </source>
</reference>
<comment type="similarity">
    <text evidence="12">Belongs to the protein kinase superfamily.</text>
</comment>
<dbReference type="PANTHER" id="PTHR24353:SF37">
    <property type="entry name" value="CAMP-DEPENDENT PROTEIN KINASE CATALYTIC SUBUNIT PRKX"/>
    <property type="match status" value="1"/>
</dbReference>
<dbReference type="AlphaFoldDB" id="L8FW30"/>
<keyword evidence="5 15" id="KW-0418">Kinase</keyword>
<dbReference type="PROSITE" id="PS00107">
    <property type="entry name" value="PROTEIN_KINASE_ATP"/>
    <property type="match status" value="1"/>
</dbReference>
<evidence type="ECO:0000256" key="2">
    <source>
        <dbReference type="ARBA" id="ARBA00022553"/>
    </source>
</evidence>
<dbReference type="STRING" id="658429.L8FW30"/>
<evidence type="ECO:0000256" key="11">
    <source>
        <dbReference type="PROSITE-ProRule" id="PRU10141"/>
    </source>
</evidence>
<evidence type="ECO:0000313" key="15">
    <source>
        <dbReference type="EMBL" id="ELR04668.1"/>
    </source>
</evidence>
<accession>L8FW30</accession>
<dbReference type="OrthoDB" id="63267at2759"/>
<feature type="domain" description="AGC-kinase C-terminal" evidence="14">
    <location>
        <begin position="377"/>
        <end position="434"/>
    </location>
</feature>
<evidence type="ECO:0000256" key="5">
    <source>
        <dbReference type="ARBA" id="ARBA00022777"/>
    </source>
</evidence>
<keyword evidence="1 12" id="KW-0723">Serine/threonine-protein kinase</keyword>
<comment type="catalytic activity">
    <reaction evidence="9">
        <text>L-threonyl-[protein] + ATP = O-phospho-L-threonyl-[protein] + ADP + H(+)</text>
        <dbReference type="Rhea" id="RHEA:46608"/>
        <dbReference type="Rhea" id="RHEA-COMP:11060"/>
        <dbReference type="Rhea" id="RHEA-COMP:11605"/>
        <dbReference type="ChEBI" id="CHEBI:15378"/>
        <dbReference type="ChEBI" id="CHEBI:30013"/>
        <dbReference type="ChEBI" id="CHEBI:30616"/>
        <dbReference type="ChEBI" id="CHEBI:61977"/>
        <dbReference type="ChEBI" id="CHEBI:456216"/>
        <dbReference type="EC" id="2.7.11.1"/>
    </reaction>
</comment>
<comment type="catalytic activity">
    <reaction evidence="7">
        <text>L-threonyl-[protein] + ATP = O-phospho-L-threonyl-[protein] + ADP + H(+)</text>
        <dbReference type="Rhea" id="RHEA:46608"/>
        <dbReference type="Rhea" id="RHEA-COMP:11060"/>
        <dbReference type="Rhea" id="RHEA-COMP:11605"/>
        <dbReference type="ChEBI" id="CHEBI:15378"/>
        <dbReference type="ChEBI" id="CHEBI:30013"/>
        <dbReference type="ChEBI" id="CHEBI:30616"/>
        <dbReference type="ChEBI" id="CHEBI:61977"/>
        <dbReference type="ChEBI" id="CHEBI:456216"/>
        <dbReference type="EC" id="2.7.11.11"/>
    </reaction>
</comment>
<evidence type="ECO:0000256" key="12">
    <source>
        <dbReference type="RuleBase" id="RU000304"/>
    </source>
</evidence>
<comment type="catalytic activity">
    <reaction evidence="10">
        <text>L-seryl-[protein] + ATP = O-phospho-L-seryl-[protein] + ADP + H(+)</text>
        <dbReference type="Rhea" id="RHEA:17989"/>
        <dbReference type="Rhea" id="RHEA-COMP:9863"/>
        <dbReference type="Rhea" id="RHEA-COMP:11604"/>
        <dbReference type="ChEBI" id="CHEBI:15378"/>
        <dbReference type="ChEBI" id="CHEBI:29999"/>
        <dbReference type="ChEBI" id="CHEBI:30616"/>
        <dbReference type="ChEBI" id="CHEBI:83421"/>
        <dbReference type="ChEBI" id="CHEBI:456216"/>
        <dbReference type="EC" id="2.7.11.1"/>
    </reaction>
</comment>
<keyword evidence="16" id="KW-1185">Reference proteome</keyword>
<evidence type="ECO:0000256" key="9">
    <source>
        <dbReference type="ARBA" id="ARBA00047899"/>
    </source>
</evidence>
<dbReference type="PROSITE" id="PS51285">
    <property type="entry name" value="AGC_KINASE_CTER"/>
    <property type="match status" value="1"/>
</dbReference>
<evidence type="ECO:0000256" key="1">
    <source>
        <dbReference type="ARBA" id="ARBA00022527"/>
    </source>
</evidence>
<evidence type="ECO:0000256" key="4">
    <source>
        <dbReference type="ARBA" id="ARBA00022741"/>
    </source>
</evidence>
<dbReference type="InterPro" id="IPR011009">
    <property type="entry name" value="Kinase-like_dom_sf"/>
</dbReference>
<sequence>MAAAAITQAGARFPGIAALFEKSSISWSTSVDASRKKDAVANMFLSNAATRNPPGDLTNGLVEKHLGGSSKTLRLQDFKLLRILGTGTFARVWLVKLAHPMQGAEDRVFALKVLRKTEVIKLKQVDHVNHERAILADIAGYPFITTLITTFMDSECLYMLLDYCPGGEIFSYLRRQRRFPEHVSRFYLAEIVLILEFLHEREGVAYRDLKPENILLDAAGHVKLVDFGFAKRVRDSTPSFPYRPILSSSKRVMRRLTRSTVDADTYYGGETYTLCGTPEYLAPEVIHSQGHSTAVDWWALGILMYEFITGYPPFWHQNPMEIYKQIIHKSINFPSHDPPISSDAQDLILALCTVDRSHRLGNLSGGAADVKSHPFFASVNWDDVYARRHDGPVIPKLSGASDDSCFERYSEDEGQVDIYTQEAREKWDSAFEGF</sequence>
<dbReference type="FunFam" id="1.10.510.10:FF:000024">
    <property type="entry name" value="Probable serine/threonine-protein kinase cot-1"/>
    <property type="match status" value="1"/>
</dbReference>
<evidence type="ECO:0000256" key="6">
    <source>
        <dbReference type="ARBA" id="ARBA00022840"/>
    </source>
</evidence>
<dbReference type="SUPFAM" id="SSF56112">
    <property type="entry name" value="Protein kinase-like (PK-like)"/>
    <property type="match status" value="1"/>
</dbReference>
<dbReference type="VEuPathDB" id="FungiDB:GMDG_01526"/>
<proteinExistence type="inferred from homology"/>
<evidence type="ECO:0000256" key="10">
    <source>
        <dbReference type="ARBA" id="ARBA00048679"/>
    </source>
</evidence>
<dbReference type="EMBL" id="GL573187">
    <property type="protein sequence ID" value="ELR04668.1"/>
    <property type="molecule type" value="Genomic_DNA"/>
</dbReference>